<feature type="signal peptide" evidence="2">
    <location>
        <begin position="1"/>
        <end position="20"/>
    </location>
</feature>
<evidence type="ECO:0000313" key="3">
    <source>
        <dbReference type="Proteomes" id="UP000695000"/>
    </source>
</evidence>
<feature type="chain" id="PRO_5045509650" evidence="2">
    <location>
        <begin position="21"/>
        <end position="147"/>
    </location>
</feature>
<organism evidence="3 4">
    <name type="scientific">Nicrophorus vespilloides</name>
    <name type="common">Boreal carrion beetle</name>
    <dbReference type="NCBI Taxonomy" id="110193"/>
    <lineage>
        <taxon>Eukaryota</taxon>
        <taxon>Metazoa</taxon>
        <taxon>Ecdysozoa</taxon>
        <taxon>Arthropoda</taxon>
        <taxon>Hexapoda</taxon>
        <taxon>Insecta</taxon>
        <taxon>Pterygota</taxon>
        <taxon>Neoptera</taxon>
        <taxon>Endopterygota</taxon>
        <taxon>Coleoptera</taxon>
        <taxon>Polyphaga</taxon>
        <taxon>Staphyliniformia</taxon>
        <taxon>Silphidae</taxon>
        <taxon>Nicrophorinae</taxon>
        <taxon>Nicrophorus</taxon>
    </lineage>
</organism>
<gene>
    <name evidence="4" type="primary">LOC108567304</name>
</gene>
<feature type="compositionally biased region" description="Polar residues" evidence="1">
    <location>
        <begin position="95"/>
        <end position="107"/>
    </location>
</feature>
<evidence type="ECO:0000313" key="4">
    <source>
        <dbReference type="RefSeq" id="XP_017783166.1"/>
    </source>
</evidence>
<evidence type="ECO:0000256" key="1">
    <source>
        <dbReference type="SAM" id="MobiDB-lite"/>
    </source>
</evidence>
<dbReference type="RefSeq" id="XP_017783166.1">
    <property type="nucleotide sequence ID" value="XM_017927677.1"/>
</dbReference>
<keyword evidence="2" id="KW-0732">Signal</keyword>
<name>A0ABM1N8L6_NICVS</name>
<accession>A0ABM1N8L6</accession>
<feature type="region of interest" description="Disordered" evidence="1">
    <location>
        <begin position="93"/>
        <end position="115"/>
    </location>
</feature>
<proteinExistence type="predicted"/>
<sequence>MYRHAFLFVAFCASLSFAYQADIEPVFDRYGQEFYLIPAQEYQLSRHRRESDHNIKHKTWGYNDEKKGDVVGLEGIYTHRPSNSQVGVNAEKSQRANSHAQVSGKTQYETDDGNGRFSVGANVNKQWNQRGQTHTGYGWEVEGDWDF</sequence>
<reference evidence="4" key="1">
    <citation type="submission" date="2025-08" db="UniProtKB">
        <authorList>
            <consortium name="RefSeq"/>
        </authorList>
    </citation>
    <scope>IDENTIFICATION</scope>
    <source>
        <tissue evidence="4">Whole Larva</tissue>
    </source>
</reference>
<keyword evidence="3" id="KW-1185">Reference proteome</keyword>
<dbReference type="Proteomes" id="UP000695000">
    <property type="component" value="Unplaced"/>
</dbReference>
<protein>
    <submittedName>
        <fullName evidence="4">Uncharacterized protein LOC108567304</fullName>
    </submittedName>
</protein>
<evidence type="ECO:0000256" key="2">
    <source>
        <dbReference type="SAM" id="SignalP"/>
    </source>
</evidence>
<dbReference type="GeneID" id="108567304"/>